<evidence type="ECO:0000256" key="1">
    <source>
        <dbReference type="ARBA" id="ARBA00023015"/>
    </source>
</evidence>
<dbReference type="PANTHER" id="PTHR30154:SF53">
    <property type="entry name" value="HTH-TYPE TRANSCRIPTIONAL REGULATOR LRPC"/>
    <property type="match status" value="1"/>
</dbReference>
<keyword evidence="1" id="KW-0805">Transcription regulation</keyword>
<gene>
    <name evidence="5" type="ORF">TH3_03690</name>
</gene>
<dbReference type="AlphaFoldDB" id="A0AB72U9P9"/>
<dbReference type="GO" id="GO:0043565">
    <property type="term" value="F:sequence-specific DNA binding"/>
    <property type="evidence" value="ECO:0007669"/>
    <property type="project" value="InterPro"/>
</dbReference>
<dbReference type="Gene3D" id="3.30.70.920">
    <property type="match status" value="1"/>
</dbReference>
<dbReference type="InterPro" id="IPR011991">
    <property type="entry name" value="ArsR-like_HTH"/>
</dbReference>
<proteinExistence type="predicted"/>
<dbReference type="GO" id="GO:0005829">
    <property type="term" value="C:cytosol"/>
    <property type="evidence" value="ECO:0007669"/>
    <property type="project" value="TreeGrafter"/>
</dbReference>
<dbReference type="InterPro" id="IPR019888">
    <property type="entry name" value="Tscrpt_reg_AsnC-like"/>
</dbReference>
<accession>A0AB72U9P9</accession>
<protein>
    <submittedName>
        <fullName evidence="5">AsnC family transcriptional regulator</fullName>
    </submittedName>
</protein>
<dbReference type="Pfam" id="PF01037">
    <property type="entry name" value="AsnC_trans_reg"/>
    <property type="match status" value="1"/>
</dbReference>
<reference evidence="5 6" key="1">
    <citation type="journal article" date="2012" name="J. Bacteriol.">
        <title>Genome sequence of Thalassospira xiamenensis type strain M-5.</title>
        <authorList>
            <person name="Lai Q."/>
            <person name="Shao Z."/>
        </authorList>
    </citation>
    <scope>NUCLEOTIDE SEQUENCE [LARGE SCALE GENOMIC DNA]</scope>
    <source>
        <strain evidence="5 6">M-5</strain>
    </source>
</reference>
<dbReference type="PANTHER" id="PTHR30154">
    <property type="entry name" value="LEUCINE-RESPONSIVE REGULATORY PROTEIN"/>
    <property type="match status" value="1"/>
</dbReference>
<dbReference type="GO" id="GO:0006355">
    <property type="term" value="P:regulation of DNA-templated transcription"/>
    <property type="evidence" value="ECO:0007669"/>
    <property type="project" value="UniProtKB-ARBA"/>
</dbReference>
<organism evidence="5 6">
    <name type="scientific">Thalassospira xiamenensis M-5 = DSM 17429</name>
    <dbReference type="NCBI Taxonomy" id="1123366"/>
    <lineage>
        <taxon>Bacteria</taxon>
        <taxon>Pseudomonadati</taxon>
        <taxon>Pseudomonadota</taxon>
        <taxon>Alphaproteobacteria</taxon>
        <taxon>Rhodospirillales</taxon>
        <taxon>Thalassospiraceae</taxon>
        <taxon>Thalassospira</taxon>
    </lineage>
</organism>
<feature type="domain" description="HTH asnC-type" evidence="4">
    <location>
        <begin position="14"/>
        <end position="75"/>
    </location>
</feature>
<dbReference type="SUPFAM" id="SSF54909">
    <property type="entry name" value="Dimeric alpha+beta barrel"/>
    <property type="match status" value="1"/>
</dbReference>
<dbReference type="SMART" id="SM00344">
    <property type="entry name" value="HTH_ASNC"/>
    <property type="match status" value="1"/>
</dbReference>
<dbReference type="InterPro" id="IPR000485">
    <property type="entry name" value="AsnC-type_HTH_dom"/>
</dbReference>
<dbReference type="RefSeq" id="WP_007091329.1">
    <property type="nucleotide sequence ID" value="NZ_CP004388.1"/>
</dbReference>
<dbReference type="SUPFAM" id="SSF46785">
    <property type="entry name" value="Winged helix' DNA-binding domain"/>
    <property type="match status" value="1"/>
</dbReference>
<dbReference type="InterPro" id="IPR036388">
    <property type="entry name" value="WH-like_DNA-bd_sf"/>
</dbReference>
<evidence type="ECO:0000256" key="2">
    <source>
        <dbReference type="ARBA" id="ARBA00023125"/>
    </source>
</evidence>
<dbReference type="PROSITE" id="PS50956">
    <property type="entry name" value="HTH_ASNC_2"/>
    <property type="match status" value="1"/>
</dbReference>
<dbReference type="InterPro" id="IPR019885">
    <property type="entry name" value="Tscrpt_reg_HTH_AsnC-type_CS"/>
</dbReference>
<dbReference type="PROSITE" id="PS00519">
    <property type="entry name" value="HTH_ASNC_1"/>
    <property type="match status" value="1"/>
</dbReference>
<dbReference type="InterPro" id="IPR011008">
    <property type="entry name" value="Dimeric_a/b-barrel"/>
</dbReference>
<evidence type="ECO:0000256" key="3">
    <source>
        <dbReference type="ARBA" id="ARBA00023163"/>
    </source>
</evidence>
<dbReference type="Pfam" id="PF13404">
    <property type="entry name" value="HTH_AsnC-type"/>
    <property type="match status" value="1"/>
</dbReference>
<keyword evidence="3" id="KW-0804">Transcription</keyword>
<name>A0AB72U9P9_9PROT</name>
<keyword evidence="2" id="KW-0238">DNA-binding</keyword>
<evidence type="ECO:0000259" key="4">
    <source>
        <dbReference type="PROSITE" id="PS50956"/>
    </source>
</evidence>
<dbReference type="KEGG" id="txi:TH3_03690"/>
<dbReference type="Proteomes" id="UP000007127">
    <property type="component" value="Chromosome"/>
</dbReference>
<dbReference type="Gene3D" id="1.10.10.10">
    <property type="entry name" value="Winged helix-like DNA-binding domain superfamily/Winged helix DNA-binding domain"/>
    <property type="match status" value="1"/>
</dbReference>
<evidence type="ECO:0000313" key="5">
    <source>
        <dbReference type="EMBL" id="AJD50862.1"/>
    </source>
</evidence>
<dbReference type="GO" id="GO:0043200">
    <property type="term" value="P:response to amino acid"/>
    <property type="evidence" value="ECO:0007669"/>
    <property type="project" value="TreeGrafter"/>
</dbReference>
<sequence>MNNLQQNNLPGQQLDTFDRRILGALVEDSSQTYAELGRIVGLSAPAVHERVKRLRRHGIIERMSAILNGPAIGKPMVSFVHVDTDGWGKSERMMKIANFPEVEEIHSVAGDTSVILKVRTTDAHALEVLLSQLYILRGVKTTRSYVVLSTYLERTIQAEVTQDWPEITIPPE</sequence>
<dbReference type="PRINTS" id="PR00033">
    <property type="entry name" value="HTHASNC"/>
</dbReference>
<dbReference type="GeneID" id="31926435"/>
<dbReference type="EMBL" id="CP004388">
    <property type="protein sequence ID" value="AJD50862.1"/>
    <property type="molecule type" value="Genomic_DNA"/>
</dbReference>
<evidence type="ECO:0000313" key="6">
    <source>
        <dbReference type="Proteomes" id="UP000007127"/>
    </source>
</evidence>
<dbReference type="InterPro" id="IPR019887">
    <property type="entry name" value="Tscrpt_reg_AsnC/Lrp_C"/>
</dbReference>
<dbReference type="CDD" id="cd00090">
    <property type="entry name" value="HTH_ARSR"/>
    <property type="match status" value="1"/>
</dbReference>
<dbReference type="InterPro" id="IPR036390">
    <property type="entry name" value="WH_DNA-bd_sf"/>
</dbReference>